<dbReference type="EMBL" id="CP000626">
    <property type="protein sequence ID" value="ABQ19047.1"/>
    <property type="molecule type" value="Genomic_DNA"/>
</dbReference>
<dbReference type="AlphaFoldDB" id="A0A0H3AF89"/>
<dbReference type="Proteomes" id="UP000000249">
    <property type="component" value="Chromosome 2"/>
</dbReference>
<dbReference type="KEGG" id="vco:VC0395_0771"/>
<accession>A0A0H3AF89</accession>
<evidence type="ECO:0000313" key="1">
    <source>
        <dbReference type="EMBL" id="ABQ19047.1"/>
    </source>
</evidence>
<organism evidence="1 2">
    <name type="scientific">Vibrio cholerae serotype O1 (strain ATCC 39541 / Classical Ogawa 395 / O395)</name>
    <dbReference type="NCBI Taxonomy" id="345073"/>
    <lineage>
        <taxon>Bacteria</taxon>
        <taxon>Pseudomonadati</taxon>
        <taxon>Pseudomonadota</taxon>
        <taxon>Gammaproteobacteria</taxon>
        <taxon>Vibrionales</taxon>
        <taxon>Vibrionaceae</taxon>
        <taxon>Vibrio</taxon>
    </lineage>
</organism>
<protein>
    <submittedName>
        <fullName evidence="1">Uncharacterized protein</fullName>
    </submittedName>
</protein>
<proteinExistence type="predicted"/>
<evidence type="ECO:0000313" key="2">
    <source>
        <dbReference type="Proteomes" id="UP000000249"/>
    </source>
</evidence>
<dbReference type="RefSeq" id="WP_000095573.1">
    <property type="nucleotide sequence ID" value="NC_009456.1"/>
</dbReference>
<sequence>MSSKILSKIQNDIIGLGMSLMSETRTNNVTKLVVCLSGLNIPRATIANIVKAETGTTLSVNRITKIRSTYNSIVKTLSEETDRLYQFHEII</sequence>
<reference evidence="1 2" key="1">
    <citation type="submission" date="2007-03" db="EMBL/GenBank/DDBJ databases">
        <authorList>
            <person name="Heidelberg J."/>
        </authorList>
    </citation>
    <scope>NUCLEOTIDE SEQUENCE [LARGE SCALE GENOMIC DNA]</scope>
    <source>
        <strain evidence="2">ATCC 39541 / Classical Ogawa 395 / O395</strain>
    </source>
</reference>
<gene>
    <name evidence="1" type="ordered locus">VC0395_0771</name>
</gene>
<name>A0A0H3AF89_VIBC3</name>